<keyword evidence="2" id="KW-0285">Flavoprotein</keyword>
<keyword evidence="4" id="KW-0560">Oxidoreductase</keyword>
<evidence type="ECO:0008006" key="8">
    <source>
        <dbReference type="Google" id="ProtNLM"/>
    </source>
</evidence>
<dbReference type="STRING" id="106004.A0A1Y2FCY7"/>
<dbReference type="GO" id="GO:0050660">
    <property type="term" value="F:flavin adenine dinucleotide binding"/>
    <property type="evidence" value="ECO:0007669"/>
    <property type="project" value="InterPro"/>
</dbReference>
<evidence type="ECO:0000256" key="3">
    <source>
        <dbReference type="ARBA" id="ARBA00022827"/>
    </source>
</evidence>
<name>A0A1Y2FCY7_9BASI</name>
<gene>
    <name evidence="6" type="ORF">BCR35DRAFT_325031</name>
</gene>
<dbReference type="InterPro" id="IPR036188">
    <property type="entry name" value="FAD/NAD-bd_sf"/>
</dbReference>
<evidence type="ECO:0000256" key="5">
    <source>
        <dbReference type="SAM" id="MobiDB-lite"/>
    </source>
</evidence>
<keyword evidence="7" id="KW-1185">Reference proteome</keyword>
<accession>A0A1Y2FCY7</accession>
<protein>
    <recommendedName>
        <fullName evidence="8">FAD/NAD(P)-binding domain-containing protein</fullName>
    </recommendedName>
</protein>
<dbReference type="InterPro" id="IPR050346">
    <property type="entry name" value="FMO-like"/>
</dbReference>
<proteinExistence type="inferred from homology"/>
<dbReference type="OrthoDB" id="66881at2759"/>
<dbReference type="GO" id="GO:0050661">
    <property type="term" value="F:NADP binding"/>
    <property type="evidence" value="ECO:0007669"/>
    <property type="project" value="InterPro"/>
</dbReference>
<evidence type="ECO:0000256" key="2">
    <source>
        <dbReference type="ARBA" id="ARBA00022630"/>
    </source>
</evidence>
<comment type="similarity">
    <text evidence="1">Belongs to the FMO family.</text>
</comment>
<dbReference type="SUPFAM" id="SSF51905">
    <property type="entry name" value="FAD/NAD(P)-binding domain"/>
    <property type="match status" value="1"/>
</dbReference>
<dbReference type="Proteomes" id="UP000193467">
    <property type="component" value="Unassembled WGS sequence"/>
</dbReference>
<dbReference type="AlphaFoldDB" id="A0A1Y2FCY7"/>
<sequence>MTSILSSAVSAIWPGPRTKQDRVKSTSRTRVVAVGSDSEGSSPEPDARKRIAIVGGGTSGLGVLIAILDLPEAARKGWEIDLYEAEENVGGVWLPDENPPSPPSLPSTPLYPALHTNTPVPTMTFPNFHFPPSTPLFPSHSHVLSYLESAVKHFGLNSHINLSHRVESASYADEEWTVEVSSPKEDEGQRRTRKYDHLVVANGRYHHPSIPVWKGQDLWLTGAEPGEREVVHSLWYRGAEAYEGKTVIVVGFGASGWDLATQCVPIAAKTYHSYTEKPDAPFQLPPITGSIQKPRISHFSGHAIHFVDGTTITDRNNLHIGAHNPSDSTLTTNKDYLRPLHHDIFSLDPKIPTTALAFAGLPWFIAVAQNSYAQGTFIAHAFADEDFLPSREEALKQLEIREEEKRAKGADPFKAGHQFITPGDAEAYQNSLISITRARSRVPLPSFLADPLKDYVPEWRRWARAKGFIMRKGWRRAVEQGVEGQWRIKGEGTTEEWIEQMQKVLAWEEEQDKIDPRPITC</sequence>
<evidence type="ECO:0000313" key="6">
    <source>
        <dbReference type="EMBL" id="ORY81788.1"/>
    </source>
</evidence>
<dbReference type="InterPro" id="IPR020946">
    <property type="entry name" value="Flavin_mOase-like"/>
</dbReference>
<dbReference type="PANTHER" id="PTHR23023">
    <property type="entry name" value="DIMETHYLANILINE MONOOXYGENASE"/>
    <property type="match status" value="1"/>
</dbReference>
<dbReference type="GO" id="GO:0004499">
    <property type="term" value="F:N,N-dimethylaniline monooxygenase activity"/>
    <property type="evidence" value="ECO:0007669"/>
    <property type="project" value="InterPro"/>
</dbReference>
<evidence type="ECO:0000256" key="1">
    <source>
        <dbReference type="ARBA" id="ARBA00009183"/>
    </source>
</evidence>
<evidence type="ECO:0000256" key="4">
    <source>
        <dbReference type="ARBA" id="ARBA00023002"/>
    </source>
</evidence>
<reference evidence="6 7" key="1">
    <citation type="submission" date="2016-07" db="EMBL/GenBank/DDBJ databases">
        <title>Pervasive Adenine N6-methylation of Active Genes in Fungi.</title>
        <authorList>
            <consortium name="DOE Joint Genome Institute"/>
            <person name="Mondo S.J."/>
            <person name="Dannebaum R.O."/>
            <person name="Kuo R.C."/>
            <person name="Labutti K."/>
            <person name="Haridas S."/>
            <person name="Kuo A."/>
            <person name="Salamov A."/>
            <person name="Ahrendt S.R."/>
            <person name="Lipzen A."/>
            <person name="Sullivan W."/>
            <person name="Andreopoulos W.B."/>
            <person name="Clum A."/>
            <person name="Lindquist E."/>
            <person name="Daum C."/>
            <person name="Ramamoorthy G.K."/>
            <person name="Gryganskyi A."/>
            <person name="Culley D."/>
            <person name="Magnuson J.K."/>
            <person name="James T.Y."/>
            <person name="O'Malley M.A."/>
            <person name="Stajich J.E."/>
            <person name="Spatafora J.W."/>
            <person name="Visel A."/>
            <person name="Grigoriev I.V."/>
        </authorList>
    </citation>
    <scope>NUCLEOTIDE SEQUENCE [LARGE SCALE GENOMIC DNA]</scope>
    <source>
        <strain evidence="6 7">62-1032</strain>
    </source>
</reference>
<dbReference type="EMBL" id="MCGR01000022">
    <property type="protein sequence ID" value="ORY81788.1"/>
    <property type="molecule type" value="Genomic_DNA"/>
</dbReference>
<dbReference type="Pfam" id="PF00743">
    <property type="entry name" value="FMO-like"/>
    <property type="match status" value="1"/>
</dbReference>
<organism evidence="6 7">
    <name type="scientific">Leucosporidium creatinivorum</name>
    <dbReference type="NCBI Taxonomy" id="106004"/>
    <lineage>
        <taxon>Eukaryota</taxon>
        <taxon>Fungi</taxon>
        <taxon>Dikarya</taxon>
        <taxon>Basidiomycota</taxon>
        <taxon>Pucciniomycotina</taxon>
        <taxon>Microbotryomycetes</taxon>
        <taxon>Leucosporidiales</taxon>
        <taxon>Leucosporidium</taxon>
    </lineage>
</organism>
<comment type="caution">
    <text evidence="6">The sequence shown here is derived from an EMBL/GenBank/DDBJ whole genome shotgun (WGS) entry which is preliminary data.</text>
</comment>
<feature type="region of interest" description="Disordered" evidence="5">
    <location>
        <begin position="16"/>
        <end position="47"/>
    </location>
</feature>
<dbReference type="InParanoid" id="A0A1Y2FCY7"/>
<dbReference type="Gene3D" id="3.50.50.60">
    <property type="entry name" value="FAD/NAD(P)-binding domain"/>
    <property type="match status" value="3"/>
</dbReference>
<keyword evidence="3" id="KW-0274">FAD</keyword>
<evidence type="ECO:0000313" key="7">
    <source>
        <dbReference type="Proteomes" id="UP000193467"/>
    </source>
</evidence>